<feature type="region of interest" description="Disordered" evidence="3">
    <location>
        <begin position="169"/>
        <end position="201"/>
    </location>
</feature>
<evidence type="ECO:0000259" key="4">
    <source>
        <dbReference type="PROSITE" id="PS50157"/>
    </source>
</evidence>
<feature type="region of interest" description="Disordered" evidence="3">
    <location>
        <begin position="740"/>
        <end position="907"/>
    </location>
</feature>
<comment type="caution">
    <text evidence="5">The sequence shown here is derived from an EMBL/GenBank/DDBJ whole genome shotgun (WGS) entry which is preliminary data.</text>
</comment>
<organism evidence="5 6">
    <name type="scientific">Tetrapyrgos nigripes</name>
    <dbReference type="NCBI Taxonomy" id="182062"/>
    <lineage>
        <taxon>Eukaryota</taxon>
        <taxon>Fungi</taxon>
        <taxon>Dikarya</taxon>
        <taxon>Basidiomycota</taxon>
        <taxon>Agaricomycotina</taxon>
        <taxon>Agaricomycetes</taxon>
        <taxon>Agaricomycetidae</taxon>
        <taxon>Agaricales</taxon>
        <taxon>Marasmiineae</taxon>
        <taxon>Marasmiaceae</taxon>
        <taxon>Tetrapyrgos</taxon>
    </lineage>
</organism>
<protein>
    <recommendedName>
        <fullName evidence="4">C2H2-type domain-containing protein</fullName>
    </recommendedName>
</protein>
<dbReference type="PROSITE" id="PS50157">
    <property type="entry name" value="ZINC_FINGER_C2H2_2"/>
    <property type="match status" value="1"/>
</dbReference>
<dbReference type="OrthoDB" id="3254002at2759"/>
<evidence type="ECO:0000256" key="3">
    <source>
        <dbReference type="SAM" id="MobiDB-lite"/>
    </source>
</evidence>
<feature type="compositionally biased region" description="Polar residues" evidence="3">
    <location>
        <begin position="535"/>
        <end position="568"/>
    </location>
</feature>
<gene>
    <name evidence="5" type="ORF">D9758_014577</name>
</gene>
<feature type="compositionally biased region" description="Low complexity" evidence="3">
    <location>
        <begin position="397"/>
        <end position="408"/>
    </location>
</feature>
<feature type="region of interest" description="Disordered" evidence="3">
    <location>
        <begin position="353"/>
        <end position="650"/>
    </location>
</feature>
<keyword evidence="6" id="KW-1185">Reference proteome</keyword>
<evidence type="ECO:0000256" key="1">
    <source>
        <dbReference type="PROSITE-ProRule" id="PRU00042"/>
    </source>
</evidence>
<feature type="compositionally biased region" description="Polar residues" evidence="3">
    <location>
        <begin position="862"/>
        <end position="879"/>
    </location>
</feature>
<feature type="compositionally biased region" description="Polar residues" evidence="3">
    <location>
        <begin position="887"/>
        <end position="907"/>
    </location>
</feature>
<feature type="compositionally biased region" description="Low complexity" evidence="3">
    <location>
        <begin position="474"/>
        <end position="519"/>
    </location>
</feature>
<feature type="region of interest" description="Disordered" evidence="3">
    <location>
        <begin position="941"/>
        <end position="963"/>
    </location>
</feature>
<feature type="compositionally biased region" description="Polar residues" evidence="3">
    <location>
        <begin position="414"/>
        <end position="426"/>
    </location>
</feature>
<feature type="compositionally biased region" description="Polar residues" evidence="3">
    <location>
        <begin position="774"/>
        <end position="791"/>
    </location>
</feature>
<dbReference type="Gene3D" id="3.30.160.60">
    <property type="entry name" value="Classic Zinc Finger"/>
    <property type="match status" value="1"/>
</dbReference>
<feature type="compositionally biased region" description="Low complexity" evidence="3">
    <location>
        <begin position="427"/>
        <end position="444"/>
    </location>
</feature>
<proteinExistence type="predicted"/>
<feature type="compositionally biased region" description="Polar residues" evidence="3">
    <location>
        <begin position="609"/>
        <end position="630"/>
    </location>
</feature>
<feature type="domain" description="C2H2-type" evidence="4">
    <location>
        <begin position="1135"/>
        <end position="1160"/>
    </location>
</feature>
<feature type="compositionally biased region" description="Polar residues" evidence="3">
    <location>
        <begin position="244"/>
        <end position="255"/>
    </location>
</feature>
<feature type="compositionally biased region" description="Polar residues" evidence="3">
    <location>
        <begin position="85"/>
        <end position="136"/>
    </location>
</feature>
<reference evidence="5 6" key="1">
    <citation type="journal article" date="2020" name="ISME J.">
        <title>Uncovering the hidden diversity of litter-decomposition mechanisms in mushroom-forming fungi.</title>
        <authorList>
            <person name="Floudas D."/>
            <person name="Bentzer J."/>
            <person name="Ahren D."/>
            <person name="Johansson T."/>
            <person name="Persson P."/>
            <person name="Tunlid A."/>
        </authorList>
    </citation>
    <scope>NUCLEOTIDE SEQUENCE [LARGE SCALE GENOMIC DNA]</scope>
    <source>
        <strain evidence="5 6">CBS 291.85</strain>
    </source>
</reference>
<feature type="compositionally biased region" description="Polar residues" evidence="3">
    <location>
        <begin position="169"/>
        <end position="184"/>
    </location>
</feature>
<dbReference type="InterPro" id="IPR013087">
    <property type="entry name" value="Znf_C2H2_type"/>
</dbReference>
<name>A0A8H5FCQ1_9AGAR</name>
<feature type="compositionally biased region" description="Basic and acidic residues" evidence="3">
    <location>
        <begin position="590"/>
        <end position="608"/>
    </location>
</feature>
<feature type="compositionally biased region" description="Polar residues" evidence="3">
    <location>
        <begin position="831"/>
        <end position="852"/>
    </location>
</feature>
<keyword evidence="1" id="KW-0479">Metal-binding</keyword>
<feature type="compositionally biased region" description="Polar residues" evidence="3">
    <location>
        <begin position="457"/>
        <end position="470"/>
    </location>
</feature>
<dbReference type="EMBL" id="JAACJM010000316">
    <property type="protein sequence ID" value="KAF5332009.1"/>
    <property type="molecule type" value="Genomic_DNA"/>
</dbReference>
<dbReference type="Proteomes" id="UP000559256">
    <property type="component" value="Unassembled WGS sequence"/>
</dbReference>
<dbReference type="SMART" id="SM00355">
    <property type="entry name" value="ZnF_C2H2"/>
    <property type="match status" value="3"/>
</dbReference>
<dbReference type="PROSITE" id="PS00028">
    <property type="entry name" value="ZINC_FINGER_C2H2_1"/>
    <property type="match status" value="1"/>
</dbReference>
<keyword evidence="2" id="KW-0175">Coiled coil</keyword>
<evidence type="ECO:0000313" key="6">
    <source>
        <dbReference type="Proteomes" id="UP000559256"/>
    </source>
</evidence>
<accession>A0A8H5FCQ1</accession>
<feature type="coiled-coil region" evidence="2">
    <location>
        <begin position="7"/>
        <end position="41"/>
    </location>
</feature>
<feature type="region of interest" description="Disordered" evidence="3">
    <location>
        <begin position="85"/>
        <end position="145"/>
    </location>
</feature>
<evidence type="ECO:0000256" key="2">
    <source>
        <dbReference type="SAM" id="Coils"/>
    </source>
</evidence>
<keyword evidence="1" id="KW-0862">Zinc</keyword>
<feature type="compositionally biased region" description="Polar residues" evidence="3">
    <location>
        <begin position="803"/>
        <end position="821"/>
    </location>
</feature>
<feature type="region of interest" description="Disordered" evidence="3">
    <location>
        <begin position="223"/>
        <end position="264"/>
    </location>
</feature>
<sequence>MSGDDPVEEYMRGMERISQAHQMLEAEKQHHINRLQQHLEQQVLTGQLASQRLERLYNSGLPLPFQNQRFIELPTTATLKEVNNDTSTFSTQNSPAQSGSNNSNHFLNSQVYPSTSQQTFVPQPSQYNSISQSGPQSSNYNSYRPYSNSSIGHSATAVVPYGSQLYRTSTPSSLANRTSASTPYMQGPTPPNLSANQSQFSISAQASSSPCVVIPNTVTPSNGLSSAVGSRMPPSDSAAALRISSPTQSSDTPNTAARDRPLDANQTRLLQTYFNKAREVAQNQPPDTYVPFGKSGVIIYRSSKNELVFGYRTPEGWRALSNKEFLEKMKELQQASLQQSYGQISQYHKYIQSPANSSSPVHSAQAPGTSKSPPLAQGQSSSGRGSPLTTIPPSRTVASSSPVNNRVPPSHPVQVQTPHIGQSQLDTSPPQASASASTSQTAPHSPLPTHVLPSHPVQVQTPSHIGQPQLDTFPPQVSTSASTSQTAPHSSSSLLSRPPNSTPKNVQPSASASTSQTAPHPFSSLPSRPPGPTPKNVQPQMSKLPTPISSTRSTPVSSLKSASTISSRSPRDANKKSLAADILRALGKRPRTEDSPLLGERDSKKQALDRTTSSVIVSASGESKQGTYNGIQKPETFGAPSHPTGQSASPLAGPSVGINGPVAGSSFNNIYSTKPIFWSHPTGQSASPPVGPSVGINRPVSGSSFNNSYSAKPIFRVQVHPAQPSVQQAVSASVDALSGHTPISTISQPQNPHSTQPSPGSASVEALSGHIPASTASQTQNPHSTQPSRGSASVGALSGHTPALTTSQSQNPRSTQPSLASASVEALSGHTPASTSQPQNPHSTQPSPTSASVEALSGHTPALTSQPQNAHSTSPTSASVEAPSGHISASTTSQRQNPHSTQPSMHQQSPVYVAAPNIAANTVTRTPQTSLPADAAISHVAGTEPKASSSTPTPIPPLPAQYSEPLFLPSPMSSPIMRSRVIHDNDSEAEVQSLIDLTGEAEEPEASVSELDISVTEPKAFTMGRKMYVDVPLMPNYAKRWKAQQARKRRLGNLEVEDEDEVVEILEPERQTEEDTVDSLASLFGNNSQEIAVANESITRLRRASCHWDDCDAVLNSVSKLDDHTSAHVEKTGPYRCLWQNCGRSHTSSAKLLYHLRTAHVLFPLRCAYKGCSETFNSTRLLLQHSEKSHGNGVLRPSAGPFTPRLMPLPDAPSQLPSYMMVAKPVVPCPISRSRHETLGPWILKSVMPPANVVVGLKHLILKRSREGGGSRTGPPGTIFDFVTARATRSCMPSRPAKVRDLGNLNSYQISKFAIEGEMKLFSTWDGQRKVEQKWTDSKKHVV</sequence>
<evidence type="ECO:0000313" key="5">
    <source>
        <dbReference type="EMBL" id="KAF5332009.1"/>
    </source>
</evidence>
<dbReference type="GO" id="GO:0008270">
    <property type="term" value="F:zinc ion binding"/>
    <property type="evidence" value="ECO:0007669"/>
    <property type="project" value="UniProtKB-KW"/>
</dbReference>
<feature type="compositionally biased region" description="Polar residues" evidence="3">
    <location>
        <begin position="741"/>
        <end position="761"/>
    </location>
</feature>
<keyword evidence="1" id="KW-0863">Zinc-finger</keyword>
<feature type="compositionally biased region" description="Polar residues" evidence="3">
    <location>
        <begin position="353"/>
        <end position="393"/>
    </location>
</feature>